<dbReference type="EMBL" id="MZZM01000021">
    <property type="protein sequence ID" value="ORJ59211.1"/>
    <property type="molecule type" value="Genomic_DNA"/>
</dbReference>
<evidence type="ECO:0000313" key="2">
    <source>
        <dbReference type="Proteomes" id="UP000193040"/>
    </source>
</evidence>
<sequence>MSDAAVIGCVGTLVVATRGDRGPGEVLVTVRGAKETFLAWSDDPLPKNSHVLVVEIRGARAVVVEPWHSPTHPCAGPDDL</sequence>
<accession>A0A1X0Y1X9</accession>
<proteinExistence type="predicted"/>
<protein>
    <recommendedName>
        <fullName evidence="3">NfeD-like C-terminal domain-containing protein</fullName>
    </recommendedName>
</protein>
<keyword evidence="2" id="KW-1185">Reference proteome</keyword>
<dbReference type="AlphaFoldDB" id="A0A1X0Y1X9"/>
<dbReference type="InterPro" id="IPR012340">
    <property type="entry name" value="NA-bd_OB-fold"/>
</dbReference>
<dbReference type="Proteomes" id="UP000193040">
    <property type="component" value="Unassembled WGS sequence"/>
</dbReference>
<evidence type="ECO:0008006" key="3">
    <source>
        <dbReference type="Google" id="ProtNLM"/>
    </source>
</evidence>
<reference evidence="1 2" key="1">
    <citation type="submission" date="2017-03" db="EMBL/GenBank/DDBJ databases">
        <title>Genomic insights into Mycobacterium simiae human colonization.</title>
        <authorList>
            <person name="Steffani J.L."/>
            <person name="Brunck M.E."/>
            <person name="Cruz E."/>
            <person name="Montiel R."/>
            <person name="Barona F."/>
        </authorList>
    </citation>
    <scope>NUCLEOTIDE SEQUENCE [LARGE SCALE GENOMIC DNA]</scope>
    <source>
        <strain evidence="1 2">MsiGto</strain>
    </source>
</reference>
<gene>
    <name evidence="1" type="ORF">B5M45_16790</name>
</gene>
<dbReference type="STRING" id="1784.VC42_13785"/>
<name>A0A1X0Y1X9_MYCSI</name>
<organism evidence="1 2">
    <name type="scientific">Mycobacterium simiae</name>
    <name type="common">Mycobacterium habana</name>
    <dbReference type="NCBI Taxonomy" id="1784"/>
    <lineage>
        <taxon>Bacteria</taxon>
        <taxon>Bacillati</taxon>
        <taxon>Actinomycetota</taxon>
        <taxon>Actinomycetes</taxon>
        <taxon>Mycobacteriales</taxon>
        <taxon>Mycobacteriaceae</taxon>
        <taxon>Mycobacterium</taxon>
        <taxon>Mycobacterium simiae complex</taxon>
    </lineage>
</organism>
<evidence type="ECO:0000313" key="1">
    <source>
        <dbReference type="EMBL" id="ORJ59211.1"/>
    </source>
</evidence>
<dbReference type="Gene3D" id="2.40.50.140">
    <property type="entry name" value="Nucleic acid-binding proteins"/>
    <property type="match status" value="1"/>
</dbReference>
<comment type="caution">
    <text evidence="1">The sequence shown here is derived from an EMBL/GenBank/DDBJ whole genome shotgun (WGS) entry which is preliminary data.</text>
</comment>